<organism evidence="1 2">
    <name type="scientific">Cardiocondyla obscurior</name>
    <dbReference type="NCBI Taxonomy" id="286306"/>
    <lineage>
        <taxon>Eukaryota</taxon>
        <taxon>Metazoa</taxon>
        <taxon>Ecdysozoa</taxon>
        <taxon>Arthropoda</taxon>
        <taxon>Hexapoda</taxon>
        <taxon>Insecta</taxon>
        <taxon>Pterygota</taxon>
        <taxon>Neoptera</taxon>
        <taxon>Endopterygota</taxon>
        <taxon>Hymenoptera</taxon>
        <taxon>Apocrita</taxon>
        <taxon>Aculeata</taxon>
        <taxon>Formicoidea</taxon>
        <taxon>Formicidae</taxon>
        <taxon>Myrmicinae</taxon>
        <taxon>Cardiocondyla</taxon>
    </lineage>
</organism>
<reference evidence="1 2" key="1">
    <citation type="submission" date="2023-03" db="EMBL/GenBank/DDBJ databases">
        <title>High recombination rates correlate with genetic variation in Cardiocondyla obscurior ants.</title>
        <authorList>
            <person name="Errbii M."/>
        </authorList>
    </citation>
    <scope>NUCLEOTIDE SEQUENCE [LARGE SCALE GENOMIC DNA]</scope>
    <source>
        <strain evidence="1">Alpha-2009</strain>
        <tissue evidence="1">Whole body</tissue>
    </source>
</reference>
<evidence type="ECO:0008006" key="3">
    <source>
        <dbReference type="Google" id="ProtNLM"/>
    </source>
</evidence>
<sequence length="182" mass="21844">MERAQNNISFNIFPRKYFLIYSLEYQLSRYPFNIKLPSAQKSFRDLTVKLEKCGIRVNIRLQSLERRVKDETRCIVLVPYLHTVRVHVLQFEAANTSKGRERERERTDIIERTLYVHKSDKRQAYYSIIDAKKRGRKEGSTRVHANFYRSLYKIQYLKYNGQINVEKLHSGFILSIFLFKKN</sequence>
<dbReference type="Proteomes" id="UP001430953">
    <property type="component" value="Unassembled WGS sequence"/>
</dbReference>
<comment type="caution">
    <text evidence="1">The sequence shown here is derived from an EMBL/GenBank/DDBJ whole genome shotgun (WGS) entry which is preliminary data.</text>
</comment>
<keyword evidence="2" id="KW-1185">Reference proteome</keyword>
<gene>
    <name evidence="1" type="ORF">PUN28_019991</name>
</gene>
<dbReference type="AlphaFoldDB" id="A0AAW2EE69"/>
<evidence type="ECO:0000313" key="2">
    <source>
        <dbReference type="Proteomes" id="UP001430953"/>
    </source>
</evidence>
<protein>
    <recommendedName>
        <fullName evidence="3">Ribosomal protein S10</fullName>
    </recommendedName>
</protein>
<name>A0AAW2EE69_9HYME</name>
<evidence type="ECO:0000313" key="1">
    <source>
        <dbReference type="EMBL" id="KAL0099942.1"/>
    </source>
</evidence>
<accession>A0AAW2EE69</accession>
<dbReference type="EMBL" id="JADYXP020000027">
    <property type="protein sequence ID" value="KAL0099942.1"/>
    <property type="molecule type" value="Genomic_DNA"/>
</dbReference>
<proteinExistence type="predicted"/>